<sequence length="206" mass="23474">MEGGEMTDQQSFRQHPLTLFLIAATLFAAILFAPTHATAGTHFEVEDNIVYMDNEITSRTYSQFVKLHKKHPNIDTIVMLEIDGSSDDEVMIKLGYYLRKHKFKTHLEADSEIYSGGVDLFLAGVKRTMERGAIIGVHSWSDGVKDGADYLRSSPEHDMNRNYLKRMLGRDDFYWFTLEAAPADDIHIMSAGEIKKYRLLTHAIID</sequence>
<evidence type="ECO:0008006" key="3">
    <source>
        <dbReference type="Google" id="ProtNLM"/>
    </source>
</evidence>
<dbReference type="SUPFAM" id="SSF52096">
    <property type="entry name" value="ClpP/crotonase"/>
    <property type="match status" value="1"/>
</dbReference>
<reference evidence="1" key="2">
    <citation type="submission" date="2023-01" db="EMBL/GenBank/DDBJ databases">
        <title>Draft genome sequence of Maritalea porphyrae strain NBRC 107169.</title>
        <authorList>
            <person name="Sun Q."/>
            <person name="Mori K."/>
        </authorList>
    </citation>
    <scope>NUCLEOTIDE SEQUENCE</scope>
    <source>
        <strain evidence="1">NBRC 107169</strain>
    </source>
</reference>
<keyword evidence="2" id="KW-1185">Reference proteome</keyword>
<dbReference type="Proteomes" id="UP001161405">
    <property type="component" value="Unassembled WGS sequence"/>
</dbReference>
<organism evidence="1 2">
    <name type="scientific">Maritalea porphyrae</name>
    <dbReference type="NCBI Taxonomy" id="880732"/>
    <lineage>
        <taxon>Bacteria</taxon>
        <taxon>Pseudomonadati</taxon>
        <taxon>Pseudomonadota</taxon>
        <taxon>Alphaproteobacteria</taxon>
        <taxon>Hyphomicrobiales</taxon>
        <taxon>Devosiaceae</taxon>
        <taxon>Maritalea</taxon>
    </lineage>
</organism>
<accession>A0ABQ5UM70</accession>
<reference evidence="1" key="1">
    <citation type="journal article" date="2014" name="Int. J. Syst. Evol. Microbiol.">
        <title>Complete genome of a new Firmicutes species belonging to the dominant human colonic microbiota ('Ruminococcus bicirculans') reveals two chromosomes and a selective capacity to utilize plant glucans.</title>
        <authorList>
            <consortium name="NISC Comparative Sequencing Program"/>
            <person name="Wegmann U."/>
            <person name="Louis P."/>
            <person name="Goesmann A."/>
            <person name="Henrissat B."/>
            <person name="Duncan S.H."/>
            <person name="Flint H.J."/>
        </authorList>
    </citation>
    <scope>NUCLEOTIDE SEQUENCE</scope>
    <source>
        <strain evidence="1">NBRC 107169</strain>
    </source>
</reference>
<comment type="caution">
    <text evidence="1">The sequence shown here is derived from an EMBL/GenBank/DDBJ whole genome shotgun (WGS) entry which is preliminary data.</text>
</comment>
<evidence type="ECO:0000313" key="2">
    <source>
        <dbReference type="Proteomes" id="UP001161405"/>
    </source>
</evidence>
<protein>
    <recommendedName>
        <fullName evidence="3">Alpha/beta hydrolase</fullName>
    </recommendedName>
</protein>
<name>A0ABQ5UM70_9HYPH</name>
<dbReference type="Gene3D" id="3.90.226.10">
    <property type="entry name" value="2-enoyl-CoA Hydratase, Chain A, domain 1"/>
    <property type="match status" value="1"/>
</dbReference>
<dbReference type="EMBL" id="BSNI01000001">
    <property type="protein sequence ID" value="GLQ16363.1"/>
    <property type="molecule type" value="Genomic_DNA"/>
</dbReference>
<gene>
    <name evidence="1" type="ORF">GCM10007879_06120</name>
</gene>
<dbReference type="InterPro" id="IPR029045">
    <property type="entry name" value="ClpP/crotonase-like_dom_sf"/>
</dbReference>
<proteinExistence type="predicted"/>
<evidence type="ECO:0000313" key="1">
    <source>
        <dbReference type="EMBL" id="GLQ16363.1"/>
    </source>
</evidence>